<feature type="binding site" evidence="12">
    <location>
        <position position="192"/>
    </location>
    <ligand>
        <name>Zn(2+)</name>
        <dbReference type="ChEBI" id="CHEBI:29105"/>
        <label>1</label>
    </ligand>
</feature>
<evidence type="ECO:0000256" key="10">
    <source>
        <dbReference type="ARBA" id="ARBA00023242"/>
    </source>
</evidence>
<dbReference type="SMART" id="SM00249">
    <property type="entry name" value="PHD"/>
    <property type="match status" value="1"/>
</dbReference>
<feature type="site" description="Histone H3K4me3 binding" evidence="11">
    <location>
        <position position="214"/>
    </location>
</feature>
<evidence type="ECO:0000256" key="1">
    <source>
        <dbReference type="ARBA" id="ARBA00004123"/>
    </source>
</evidence>
<dbReference type="Proteomes" id="UP000095287">
    <property type="component" value="Unplaced"/>
</dbReference>
<feature type="site" description="Histone H3K4me3 binding" evidence="11">
    <location>
        <position position="206"/>
    </location>
</feature>
<evidence type="ECO:0000256" key="5">
    <source>
        <dbReference type="ARBA" id="ARBA00022771"/>
    </source>
</evidence>
<dbReference type="InterPro" id="IPR011011">
    <property type="entry name" value="Znf_FYVE_PHD"/>
</dbReference>
<dbReference type="Gene3D" id="3.30.40.10">
    <property type="entry name" value="Zinc/RING finger domain, C3HC4 (zinc finger)"/>
    <property type="match status" value="1"/>
</dbReference>
<dbReference type="CDD" id="cd15587">
    <property type="entry name" value="PHD_Yng1p_like"/>
    <property type="match status" value="1"/>
</dbReference>
<keyword evidence="7 14" id="KW-0156">Chromatin regulator</keyword>
<dbReference type="InterPro" id="IPR013083">
    <property type="entry name" value="Znf_RING/FYVE/PHD"/>
</dbReference>
<dbReference type="InterPro" id="IPR019786">
    <property type="entry name" value="Zinc_finger_PHD-type_CS"/>
</dbReference>
<reference evidence="18" key="1">
    <citation type="submission" date="2016-11" db="UniProtKB">
        <authorList>
            <consortium name="WormBaseParasite"/>
        </authorList>
    </citation>
    <scope>IDENTIFICATION</scope>
</reference>
<dbReference type="PROSITE" id="PS50016">
    <property type="entry name" value="ZF_PHD_2"/>
    <property type="match status" value="1"/>
</dbReference>
<dbReference type="PANTHER" id="PTHR10333:SF103">
    <property type="entry name" value="INHIBITOR OF GROWTH PROTEIN 3"/>
    <property type="match status" value="1"/>
</dbReference>
<keyword evidence="9" id="KW-0804">Transcription</keyword>
<dbReference type="GO" id="GO:0008270">
    <property type="term" value="F:zinc ion binding"/>
    <property type="evidence" value="ECO:0007669"/>
    <property type="project" value="UniProtKB-KW"/>
</dbReference>
<dbReference type="InterPro" id="IPR001965">
    <property type="entry name" value="Znf_PHD"/>
</dbReference>
<evidence type="ECO:0000259" key="16">
    <source>
        <dbReference type="PROSITE" id="PS50016"/>
    </source>
</evidence>
<feature type="binding site" evidence="12">
    <location>
        <position position="219"/>
    </location>
    <ligand>
        <name>Zn(2+)</name>
        <dbReference type="ChEBI" id="CHEBI:29105"/>
        <label>1</label>
    </ligand>
</feature>
<keyword evidence="10 14" id="KW-0539">Nucleus</keyword>
<evidence type="ECO:0000256" key="6">
    <source>
        <dbReference type="ARBA" id="ARBA00022833"/>
    </source>
</evidence>
<keyword evidence="8" id="KW-0805">Transcription regulation</keyword>
<dbReference type="Pfam" id="PF12998">
    <property type="entry name" value="ING"/>
    <property type="match status" value="1"/>
</dbReference>
<feature type="domain" description="PHD-type" evidence="16">
    <location>
        <begin position="189"/>
        <end position="238"/>
    </location>
</feature>
<evidence type="ECO:0000256" key="13">
    <source>
        <dbReference type="PROSITE-ProRule" id="PRU00146"/>
    </source>
</evidence>
<keyword evidence="6 12" id="KW-0862">Zinc</keyword>
<sequence>MKTTPPKTDPPPRRRPRRGSIIERRKACRKALKTLDPVLKKKLGEIHSLDVEASRLLHEADAQFQQLCENWRTLASALAEKERQEIKQLYNRALALSNKKVKLADEMYQAVDQVVVKLDIERDGLRDALDKLIVERRESLAAFEDSEPRRRRRNTQTRKAGEDGGNADSFEPFDTSKLMPDIPIDPNEPTYCHCKQVSYGKMVMCDNDKCPIEWFHFKCVGLTASPKGTWYCSHCAEEGDNSKKRKDVE</sequence>
<dbReference type="GO" id="GO:0006325">
    <property type="term" value="P:chromatin organization"/>
    <property type="evidence" value="ECO:0007669"/>
    <property type="project" value="UniProtKB-KW"/>
</dbReference>
<feature type="binding site" evidence="12">
    <location>
        <position position="205"/>
    </location>
    <ligand>
        <name>Zn(2+)</name>
        <dbReference type="ChEBI" id="CHEBI:29105"/>
        <label>2</label>
    </ligand>
</feature>
<dbReference type="InterPro" id="IPR028651">
    <property type="entry name" value="ING_fam"/>
</dbReference>
<evidence type="ECO:0000256" key="7">
    <source>
        <dbReference type="ARBA" id="ARBA00022853"/>
    </source>
</evidence>
<proteinExistence type="inferred from homology"/>
<feature type="region of interest" description="Disordered" evidence="15">
    <location>
        <begin position="1"/>
        <end position="23"/>
    </location>
</feature>
<evidence type="ECO:0000256" key="2">
    <source>
        <dbReference type="ARBA" id="ARBA00010210"/>
    </source>
</evidence>
<dbReference type="FunFam" id="3.30.40.10:FF:000021">
    <property type="entry name" value="Inhibitor of growth 2b"/>
    <property type="match status" value="1"/>
</dbReference>
<keyword evidence="3" id="KW-0341">Growth regulation</keyword>
<feature type="region of interest" description="Disordered" evidence="15">
    <location>
        <begin position="144"/>
        <end position="178"/>
    </location>
</feature>
<feature type="binding site" evidence="12">
    <location>
        <position position="235"/>
    </location>
    <ligand>
        <name>Zn(2+)</name>
        <dbReference type="ChEBI" id="CHEBI:29105"/>
        <label>2</label>
    </ligand>
</feature>
<evidence type="ECO:0000313" key="17">
    <source>
        <dbReference type="Proteomes" id="UP000095287"/>
    </source>
</evidence>
<comment type="similarity">
    <text evidence="2 14">Belongs to the ING family.</text>
</comment>
<evidence type="ECO:0000256" key="4">
    <source>
        <dbReference type="ARBA" id="ARBA00022723"/>
    </source>
</evidence>
<evidence type="ECO:0000256" key="11">
    <source>
        <dbReference type="PIRSR" id="PIRSR628651-50"/>
    </source>
</evidence>
<keyword evidence="17" id="KW-1185">Reference proteome</keyword>
<accession>A0A1I7ZL75</accession>
<dbReference type="SUPFAM" id="SSF57903">
    <property type="entry name" value="FYVE/PHD zinc finger"/>
    <property type="match status" value="1"/>
</dbReference>
<comment type="subcellular location">
    <subcellularLocation>
        <location evidence="1 14">Nucleus</location>
    </subcellularLocation>
</comment>
<comment type="function">
    <text evidence="14">Component of an histone acetyltransferase complex.</text>
</comment>
<dbReference type="InterPro" id="IPR024610">
    <property type="entry name" value="ING_N_histone-binding"/>
</dbReference>
<dbReference type="PROSITE" id="PS01359">
    <property type="entry name" value="ZF_PHD_1"/>
    <property type="match status" value="1"/>
</dbReference>
<feature type="site" description="Histone H3K4me3 binding" evidence="11">
    <location>
        <position position="202"/>
    </location>
</feature>
<feature type="site" description="Histone H3K4me3 binding" evidence="11">
    <location>
        <position position="191"/>
    </location>
</feature>
<dbReference type="PANTHER" id="PTHR10333">
    <property type="entry name" value="INHIBITOR OF GROWTH PROTEIN"/>
    <property type="match status" value="1"/>
</dbReference>
<evidence type="ECO:0000313" key="18">
    <source>
        <dbReference type="WBParaSite" id="L893_g27662.t1"/>
    </source>
</evidence>
<evidence type="ECO:0000256" key="3">
    <source>
        <dbReference type="ARBA" id="ARBA00022604"/>
    </source>
</evidence>
<keyword evidence="5 13" id="KW-0863">Zinc-finger</keyword>
<comment type="domain">
    <text evidence="14">The PHD-type zinc finger mediates the binding to H3K4me3.</text>
</comment>
<dbReference type="InterPro" id="IPR019787">
    <property type="entry name" value="Znf_PHD-finger"/>
</dbReference>
<evidence type="ECO:0000256" key="8">
    <source>
        <dbReference type="ARBA" id="ARBA00023015"/>
    </source>
</evidence>
<name>A0A1I7ZL75_9BILA</name>
<protein>
    <recommendedName>
        <fullName evidence="14">Inhibitor of growth protein</fullName>
    </recommendedName>
</protein>
<evidence type="ECO:0000256" key="14">
    <source>
        <dbReference type="RuleBase" id="RU361213"/>
    </source>
</evidence>
<keyword evidence="4 12" id="KW-0479">Metal-binding</keyword>
<comment type="subunit">
    <text evidence="14">Component of an histone acetyltransferase complex. Interacts with H3K4me3 and to a lesser extent with H3K4me2.</text>
</comment>
<organism evidence="17 18">
    <name type="scientific">Steinernema glaseri</name>
    <dbReference type="NCBI Taxonomy" id="37863"/>
    <lineage>
        <taxon>Eukaryota</taxon>
        <taxon>Metazoa</taxon>
        <taxon>Ecdysozoa</taxon>
        <taxon>Nematoda</taxon>
        <taxon>Chromadorea</taxon>
        <taxon>Rhabditida</taxon>
        <taxon>Tylenchina</taxon>
        <taxon>Panagrolaimomorpha</taxon>
        <taxon>Strongyloidoidea</taxon>
        <taxon>Steinernematidae</taxon>
        <taxon>Steinernema</taxon>
    </lineage>
</organism>
<feature type="binding site" evidence="12">
    <location>
        <position position="194"/>
    </location>
    <ligand>
        <name>Zn(2+)</name>
        <dbReference type="ChEBI" id="CHEBI:29105"/>
        <label>1</label>
    </ligand>
</feature>
<evidence type="ECO:0000256" key="12">
    <source>
        <dbReference type="PIRSR" id="PIRSR628651-51"/>
    </source>
</evidence>
<evidence type="ECO:0000256" key="9">
    <source>
        <dbReference type="ARBA" id="ARBA00023163"/>
    </source>
</evidence>
<evidence type="ECO:0000256" key="15">
    <source>
        <dbReference type="SAM" id="MobiDB-lite"/>
    </source>
</evidence>
<feature type="binding site" evidence="12">
    <location>
        <position position="216"/>
    </location>
    <ligand>
        <name>Zn(2+)</name>
        <dbReference type="ChEBI" id="CHEBI:29105"/>
        <label>1</label>
    </ligand>
</feature>
<dbReference type="WBParaSite" id="L893_g27662.t1">
    <property type="protein sequence ID" value="L893_g27662.t1"/>
    <property type="gene ID" value="L893_g27662"/>
</dbReference>
<dbReference type="AlphaFoldDB" id="A0A1I7ZL75"/>
<dbReference type="Gene3D" id="6.10.140.1740">
    <property type="match status" value="1"/>
</dbReference>
<feature type="binding site" evidence="12">
    <location>
        <position position="232"/>
    </location>
    <ligand>
        <name>Zn(2+)</name>
        <dbReference type="ChEBI" id="CHEBI:29105"/>
        <label>2</label>
    </ligand>
</feature>
<feature type="binding site" evidence="12">
    <location>
        <position position="210"/>
    </location>
    <ligand>
        <name>Zn(2+)</name>
        <dbReference type="ChEBI" id="CHEBI:29105"/>
        <label>2</label>
    </ligand>
</feature>
<dbReference type="GO" id="GO:0005634">
    <property type="term" value="C:nucleus"/>
    <property type="evidence" value="ECO:0007669"/>
    <property type="project" value="UniProtKB-SubCell"/>
</dbReference>